<protein>
    <submittedName>
        <fullName evidence="2">DUF3987 domain-containing protein</fullName>
    </submittedName>
</protein>
<feature type="compositionally biased region" description="Basic and acidic residues" evidence="1">
    <location>
        <begin position="181"/>
        <end position="192"/>
    </location>
</feature>
<dbReference type="Pfam" id="PF13148">
    <property type="entry name" value="DUF3987"/>
    <property type="match status" value="1"/>
</dbReference>
<evidence type="ECO:0000313" key="3">
    <source>
        <dbReference type="Proteomes" id="UP000482487"/>
    </source>
</evidence>
<gene>
    <name evidence="2" type="ORF">GTA51_01475</name>
</gene>
<evidence type="ECO:0000313" key="2">
    <source>
        <dbReference type="EMBL" id="MYL81809.1"/>
    </source>
</evidence>
<proteinExistence type="predicted"/>
<comment type="caution">
    <text evidence="2">The sequence shown here is derived from an EMBL/GenBank/DDBJ whole genome shotgun (WGS) entry which is preliminary data.</text>
</comment>
<sequence>MALKRVEPFVAQNRAKVKRKGNDMAMKVPHLRAVHPEDDDIPPTARGLAPQKLEDDAPLGVDDDFAGKLPPMPLEVFPEKAREAIATIAASKGVSQDMIGAFFLSLCASCIGRARTARYSRTWQEPGNLYFLVAAETGTGKSHTMKFVFSELAKMEAIAKMQYREDRRKYEEDMIVFRKRSSKEGNKDKKGEAPNCSPNAGKKDEMPKRPPNIQYVLTDTTMEAAMDLLYDNPRGLCWLVDEFHNFIPGLDRYSAKGTSEGKRRLLSTWDGATICVNRKAKDGVSNELYIENATFSICGCIQPHLLPEVFTYDDLHQGLPERFLFVNCQPQPPAPMPMPEISEWVEKYLTRITRVMLGFAMEEDQDGRLRGLAIDLDDAARKEFNTFSNTIMKKTYGLTIHGFAMKMRGITLRLALLLHCLRHASDGDVTDGEITFGDMTNAIALSDYFFAQAQKMYRYIPDKKGNSKTATGDTNAARIAEILLEHIHEIGQLEGKIEKKVFEGWFKKAKLKIDQSRLLEAFATLGIEKGRSNSRRYHVVTTKVLDECEKRTNRIIGVFEDNDDDD</sequence>
<organism evidence="2 3">
    <name type="scientific">Solidesulfovibrio aerotolerans</name>
    <dbReference type="NCBI Taxonomy" id="295255"/>
    <lineage>
        <taxon>Bacteria</taxon>
        <taxon>Pseudomonadati</taxon>
        <taxon>Thermodesulfobacteriota</taxon>
        <taxon>Desulfovibrionia</taxon>
        <taxon>Desulfovibrionales</taxon>
        <taxon>Desulfovibrionaceae</taxon>
        <taxon>Solidesulfovibrio</taxon>
    </lineage>
</organism>
<dbReference type="AlphaFoldDB" id="A0A7C9MHE4"/>
<evidence type="ECO:0000256" key="1">
    <source>
        <dbReference type="SAM" id="MobiDB-lite"/>
    </source>
</evidence>
<feature type="region of interest" description="Disordered" evidence="1">
    <location>
        <begin position="181"/>
        <end position="211"/>
    </location>
</feature>
<name>A0A7C9MHE4_9BACT</name>
<reference evidence="2 3" key="1">
    <citation type="submission" date="2020-01" db="EMBL/GenBank/DDBJ databases">
        <title>Genome sequence of Desulfovibrio aerotolerans DSM 16695(T).</title>
        <authorList>
            <person name="Karnachuk O."/>
            <person name="Avakyan M."/>
            <person name="Mardanov A."/>
            <person name="Kadnikov V."/>
            <person name="Ravin N."/>
        </authorList>
    </citation>
    <scope>NUCLEOTIDE SEQUENCE [LARGE SCALE GENOMIC DNA]</scope>
    <source>
        <strain evidence="2 3">DSM 16695</strain>
    </source>
</reference>
<keyword evidence="3" id="KW-1185">Reference proteome</keyword>
<dbReference type="InterPro" id="IPR025048">
    <property type="entry name" value="DUF3987"/>
</dbReference>
<dbReference type="OrthoDB" id="6272730at2"/>
<accession>A0A7C9MHE4</accession>
<dbReference type="Proteomes" id="UP000482487">
    <property type="component" value="Unassembled WGS sequence"/>
</dbReference>
<dbReference type="RefSeq" id="WP_160958062.1">
    <property type="nucleotide sequence ID" value="NZ_WVUD01000001.1"/>
</dbReference>
<dbReference type="EMBL" id="WVUD01000001">
    <property type="protein sequence ID" value="MYL81809.1"/>
    <property type="molecule type" value="Genomic_DNA"/>
</dbReference>